<comment type="catalytic activity">
    <reaction evidence="6">
        <text>L,L-cystathionine + H2O = L-homocysteine + pyruvate + NH4(+)</text>
        <dbReference type="Rhea" id="RHEA:13965"/>
        <dbReference type="ChEBI" id="CHEBI:15361"/>
        <dbReference type="ChEBI" id="CHEBI:15377"/>
        <dbReference type="ChEBI" id="CHEBI:28938"/>
        <dbReference type="ChEBI" id="CHEBI:58161"/>
        <dbReference type="ChEBI" id="CHEBI:58199"/>
    </reaction>
</comment>
<comment type="pathway">
    <text evidence="5">Amino-acid biosynthesis; L-methionine biosynthesis via de novo pathway; L-homocysteine from L-cystathionine: step 1/1.</text>
</comment>
<dbReference type="EMBL" id="BSFE01000004">
    <property type="protein sequence ID" value="GLK52204.1"/>
    <property type="molecule type" value="Genomic_DNA"/>
</dbReference>
<dbReference type="GO" id="GO:0019450">
    <property type="term" value="P:L-cysteine catabolic process to pyruvate"/>
    <property type="evidence" value="ECO:0007669"/>
    <property type="project" value="TreeGrafter"/>
</dbReference>
<feature type="modified residue" description="N6-(pyridoxal phosphate)lysine" evidence="8">
    <location>
        <position position="200"/>
    </location>
</feature>
<dbReference type="GO" id="GO:0047804">
    <property type="term" value="F:cysteine-S-conjugate beta-lyase activity"/>
    <property type="evidence" value="ECO:0007669"/>
    <property type="project" value="UniProtKB-EC"/>
</dbReference>
<dbReference type="PIRSF" id="PIRSF001434">
    <property type="entry name" value="CGS"/>
    <property type="match status" value="1"/>
</dbReference>
<evidence type="ECO:0000256" key="7">
    <source>
        <dbReference type="ARBA" id="ARBA00047625"/>
    </source>
</evidence>
<evidence type="ECO:0000256" key="6">
    <source>
        <dbReference type="ARBA" id="ARBA00047517"/>
    </source>
</evidence>
<comment type="catalytic activity">
    <reaction evidence="7">
        <text>an S-substituted L-cysteine + H2O = a thiol + pyruvate + NH4(+)</text>
        <dbReference type="Rhea" id="RHEA:18121"/>
        <dbReference type="ChEBI" id="CHEBI:15361"/>
        <dbReference type="ChEBI" id="CHEBI:15377"/>
        <dbReference type="ChEBI" id="CHEBI:28938"/>
        <dbReference type="ChEBI" id="CHEBI:29256"/>
        <dbReference type="ChEBI" id="CHEBI:58717"/>
        <dbReference type="EC" id="4.4.1.13"/>
    </reaction>
</comment>
<name>A0A9W6IMG1_9PROT</name>
<comment type="cofactor">
    <cofactor evidence="1 9">
        <name>pyridoxal 5'-phosphate</name>
        <dbReference type="ChEBI" id="CHEBI:597326"/>
    </cofactor>
</comment>
<feature type="compositionally biased region" description="Basic and acidic residues" evidence="10">
    <location>
        <begin position="1"/>
        <end position="18"/>
    </location>
</feature>
<dbReference type="SUPFAM" id="SSF53383">
    <property type="entry name" value="PLP-dependent transferases"/>
    <property type="match status" value="1"/>
</dbReference>
<dbReference type="Gene3D" id="3.40.640.10">
    <property type="entry name" value="Type I PLP-dependent aspartate aminotransferase-like (Major domain)"/>
    <property type="match status" value="1"/>
</dbReference>
<sequence length="382" mass="41358">MKDETRLTRLGRPHDERGQVNPSVARGSTMLAPSAAELYDFPPGRVHYGRVGLETHQALRGALTELQGGAGCALTSSGLMANTLSILASVEAGGTVLAADCIYGPVRNFLLTTMPKFGVKTEFFAPRMGAEIADLITDETQAILLESPGSLTMEMQDIPAIARVAREKGVITIIDDTWSAGLTLKPLQLGVDYAAQALTKYVGGHSDLLMGAVVARDEALFARLQATERSFGFHTAPDDVYLALRGLRSMAVRMERSFASSMAIADWLKSRPETGRILHPAHADHPDNALFQRDFTGGCGLFSVEFPGWDIPKSERFLDALDVFGMGFSWGGYESLAIHCDPQLKRTRTTHRHDGALIRFAIGLEAPEDLIADLERGFAAVA</sequence>
<reference evidence="11" key="1">
    <citation type="journal article" date="2014" name="Int. J. Syst. Evol. Microbiol.">
        <title>Complete genome sequence of Corynebacterium casei LMG S-19264T (=DSM 44701T), isolated from a smear-ripened cheese.</title>
        <authorList>
            <consortium name="US DOE Joint Genome Institute (JGI-PGF)"/>
            <person name="Walter F."/>
            <person name="Albersmeier A."/>
            <person name="Kalinowski J."/>
            <person name="Ruckert C."/>
        </authorList>
    </citation>
    <scope>NUCLEOTIDE SEQUENCE</scope>
    <source>
        <strain evidence="11">VKM B-1513</strain>
    </source>
</reference>
<dbReference type="InterPro" id="IPR054542">
    <property type="entry name" value="Cys_met_metab_PP"/>
</dbReference>
<organism evidence="11 12">
    <name type="scientific">Maricaulis virginensis</name>
    <dbReference type="NCBI Taxonomy" id="144022"/>
    <lineage>
        <taxon>Bacteria</taxon>
        <taxon>Pseudomonadati</taxon>
        <taxon>Pseudomonadota</taxon>
        <taxon>Alphaproteobacteria</taxon>
        <taxon>Maricaulales</taxon>
        <taxon>Maricaulaceae</taxon>
        <taxon>Maricaulis</taxon>
    </lineage>
</organism>
<protein>
    <submittedName>
        <fullName evidence="11">Cystathionine beta-lyase</fullName>
    </submittedName>
</protein>
<feature type="region of interest" description="Disordered" evidence="10">
    <location>
        <begin position="1"/>
        <end position="24"/>
    </location>
</feature>
<keyword evidence="4" id="KW-0456">Lyase</keyword>
<evidence type="ECO:0000256" key="4">
    <source>
        <dbReference type="ARBA" id="ARBA00023239"/>
    </source>
</evidence>
<dbReference type="PROSITE" id="PS00868">
    <property type="entry name" value="CYS_MET_METAB_PP"/>
    <property type="match status" value="1"/>
</dbReference>
<dbReference type="PANTHER" id="PTHR43500">
    <property type="entry name" value="CYSTATHIONINE BETA-LYASE-RELATED"/>
    <property type="match status" value="1"/>
</dbReference>
<keyword evidence="3 8" id="KW-0663">Pyridoxal phosphate</keyword>
<evidence type="ECO:0000256" key="2">
    <source>
        <dbReference type="ARBA" id="ARBA00009077"/>
    </source>
</evidence>
<dbReference type="InterPro" id="IPR000277">
    <property type="entry name" value="Cys/Met-Metab_PyrdxlP-dep_enz"/>
</dbReference>
<evidence type="ECO:0000256" key="10">
    <source>
        <dbReference type="SAM" id="MobiDB-lite"/>
    </source>
</evidence>
<reference evidence="11" key="2">
    <citation type="submission" date="2023-01" db="EMBL/GenBank/DDBJ databases">
        <authorList>
            <person name="Sun Q."/>
            <person name="Evtushenko L."/>
        </authorList>
    </citation>
    <scope>NUCLEOTIDE SEQUENCE</scope>
    <source>
        <strain evidence="11">VKM B-1513</strain>
    </source>
</reference>
<proteinExistence type="inferred from homology"/>
<dbReference type="Proteomes" id="UP001143486">
    <property type="component" value="Unassembled WGS sequence"/>
</dbReference>
<evidence type="ECO:0000256" key="5">
    <source>
        <dbReference type="ARBA" id="ARBA00046315"/>
    </source>
</evidence>
<dbReference type="Pfam" id="PF01053">
    <property type="entry name" value="Cys_Met_Meta_PP"/>
    <property type="match status" value="1"/>
</dbReference>
<keyword evidence="12" id="KW-1185">Reference proteome</keyword>
<dbReference type="Gene3D" id="3.90.1150.10">
    <property type="entry name" value="Aspartate Aminotransferase, domain 1"/>
    <property type="match status" value="1"/>
</dbReference>
<evidence type="ECO:0000313" key="12">
    <source>
        <dbReference type="Proteomes" id="UP001143486"/>
    </source>
</evidence>
<evidence type="ECO:0000256" key="3">
    <source>
        <dbReference type="ARBA" id="ARBA00022898"/>
    </source>
</evidence>
<dbReference type="GO" id="GO:0030170">
    <property type="term" value="F:pyridoxal phosphate binding"/>
    <property type="evidence" value="ECO:0007669"/>
    <property type="project" value="InterPro"/>
</dbReference>
<comment type="similarity">
    <text evidence="2 9">Belongs to the trans-sulfuration enzymes family.</text>
</comment>
<dbReference type="AlphaFoldDB" id="A0A9W6IMG1"/>
<dbReference type="GO" id="GO:0019346">
    <property type="term" value="P:transsulfuration"/>
    <property type="evidence" value="ECO:0007669"/>
    <property type="project" value="InterPro"/>
</dbReference>
<evidence type="ECO:0000256" key="1">
    <source>
        <dbReference type="ARBA" id="ARBA00001933"/>
    </source>
</evidence>
<dbReference type="NCBIfam" id="TIGR01324">
    <property type="entry name" value="cysta_beta_ly_B"/>
    <property type="match status" value="1"/>
</dbReference>
<dbReference type="InterPro" id="IPR015421">
    <property type="entry name" value="PyrdxlP-dep_Trfase_major"/>
</dbReference>
<dbReference type="InterPro" id="IPR006233">
    <property type="entry name" value="Cys_b_lyase_bac"/>
</dbReference>
<evidence type="ECO:0000256" key="9">
    <source>
        <dbReference type="RuleBase" id="RU362118"/>
    </source>
</evidence>
<dbReference type="InterPro" id="IPR015422">
    <property type="entry name" value="PyrdxlP-dep_Trfase_small"/>
</dbReference>
<accession>A0A9W6IMG1</accession>
<comment type="caution">
    <text evidence="11">The sequence shown here is derived from an EMBL/GenBank/DDBJ whole genome shotgun (WGS) entry which is preliminary data.</text>
</comment>
<gene>
    <name evidence="11" type="ORF">GCM10017621_17120</name>
</gene>
<dbReference type="InterPro" id="IPR015424">
    <property type="entry name" value="PyrdxlP-dep_Trfase"/>
</dbReference>
<dbReference type="PANTHER" id="PTHR43500:SF1">
    <property type="entry name" value="CYSTATHIONINE BETA-LYASE-RELATED"/>
    <property type="match status" value="1"/>
</dbReference>
<evidence type="ECO:0000256" key="8">
    <source>
        <dbReference type="PIRSR" id="PIRSR001434-2"/>
    </source>
</evidence>
<dbReference type="RefSeq" id="WP_271186573.1">
    <property type="nucleotide sequence ID" value="NZ_BSFE01000004.1"/>
</dbReference>
<evidence type="ECO:0000313" key="11">
    <source>
        <dbReference type="EMBL" id="GLK52204.1"/>
    </source>
</evidence>